<dbReference type="HOGENOM" id="CLU_024920_1_0_3"/>
<dbReference type="EnsemblBacteria" id="BAC89733">
    <property type="protein sequence ID" value="BAC89733"/>
    <property type="gene ID" value="BAC89733"/>
</dbReference>
<dbReference type="PANTHER" id="PTHR30576">
    <property type="entry name" value="COLANIC BIOSYNTHESIS UDP-GLUCOSE LIPID CARRIER TRANSFERASE"/>
    <property type="match status" value="1"/>
</dbReference>
<reference evidence="4 5" key="1">
    <citation type="journal article" date="2003" name="DNA Res.">
        <title>Complete genome structure of Gloeobacter violaceus PCC 7421, a cyanobacterium that lacks thylakoids.</title>
        <authorList>
            <person name="Nakamura Y."/>
            <person name="Kaneko T."/>
            <person name="Sato S."/>
            <person name="Mimuro M."/>
            <person name="Miyashita H."/>
            <person name="Tsuchiya T."/>
            <person name="Sasamoto S."/>
            <person name="Watanabe A."/>
            <person name="Kawashima K."/>
            <person name="Kishida Y."/>
            <person name="Kiyokawa C."/>
            <person name="Kohara M."/>
            <person name="Matsumoto M."/>
            <person name="Matsuno A."/>
            <person name="Nakazaki N."/>
            <person name="Shimpo S."/>
            <person name="Takeuchi C."/>
            <person name="Yamada M."/>
            <person name="Tabata S."/>
        </authorList>
    </citation>
    <scope>NUCLEOTIDE SEQUENCE [LARGE SCALE GENOMIC DNA]</scope>
    <source>
        <strain evidence="5">ATCC 29082 / PCC 7421</strain>
    </source>
</reference>
<dbReference type="eggNOG" id="COG2148">
    <property type="taxonomic scope" value="Bacteria"/>
</dbReference>
<evidence type="ECO:0000256" key="2">
    <source>
        <dbReference type="SAM" id="Phobius"/>
    </source>
</evidence>
<keyword evidence="2" id="KW-0472">Membrane</keyword>
<sequence length="219" mass="25051">MDTLTRDSQLRTLPGQLAGKRLLDLSGAVAGLLLLFPVFLLIAVLIKLDSPGPVFFRQVRMGLGERRFRVWKFRTMTADAEVRLERLEAFNESEGGVLFKMKNDPRVTRLGGFLRRTSLDELPQLINVLTGEMSLVGPRPLQERDCQKARTFVEPRRLARRQSVLPGMSGLWQVRGRSELNFVQMLELDLQYVDRWSLGLDLWILWRTALVVLAKKGAY</sequence>
<comment type="similarity">
    <text evidence="1">Belongs to the bacterial sugar transferase family.</text>
</comment>
<dbReference type="PANTHER" id="PTHR30576:SF23">
    <property type="entry name" value="GLUCOSYLTRANSFERASE"/>
    <property type="match status" value="1"/>
</dbReference>
<dbReference type="RefSeq" id="WP_011141790.1">
    <property type="nucleotide sequence ID" value="NC_005125.1"/>
</dbReference>
<dbReference type="Proteomes" id="UP000000557">
    <property type="component" value="Chromosome"/>
</dbReference>
<name>Q7NJP0_GLOVI</name>
<keyword evidence="5" id="KW-1185">Reference proteome</keyword>
<protein>
    <submittedName>
        <fullName evidence="4">Gll1792 protein</fullName>
    </submittedName>
</protein>
<evidence type="ECO:0000259" key="3">
    <source>
        <dbReference type="Pfam" id="PF02397"/>
    </source>
</evidence>
<accession>Q7NJP0</accession>
<evidence type="ECO:0000313" key="5">
    <source>
        <dbReference type="Proteomes" id="UP000000557"/>
    </source>
</evidence>
<dbReference type="OrthoDB" id="570875at2"/>
<feature type="transmembrane region" description="Helical" evidence="2">
    <location>
        <begin position="25"/>
        <end position="48"/>
    </location>
</feature>
<gene>
    <name evidence="4" type="ordered locus">gll1792</name>
</gene>
<evidence type="ECO:0000256" key="1">
    <source>
        <dbReference type="ARBA" id="ARBA00006464"/>
    </source>
</evidence>
<dbReference type="KEGG" id="gvi:gll1792"/>
<keyword evidence="2" id="KW-1133">Transmembrane helix</keyword>
<dbReference type="InterPro" id="IPR003362">
    <property type="entry name" value="Bact_transf"/>
</dbReference>
<dbReference type="Pfam" id="PF02397">
    <property type="entry name" value="Bac_transf"/>
    <property type="match status" value="1"/>
</dbReference>
<evidence type="ECO:0000313" key="4">
    <source>
        <dbReference type="EMBL" id="BAC89733.1"/>
    </source>
</evidence>
<dbReference type="STRING" id="251221.gene:10759284"/>
<reference evidence="4 5" key="2">
    <citation type="journal article" date="2003" name="DNA Res.">
        <title>Complete genome structure of Gloeobacter violaceus PCC 7421, a cyanobacterium that lacks thylakoids (supplement).</title>
        <authorList>
            <person name="Nakamura Y."/>
            <person name="Kaneko T."/>
            <person name="Sato S."/>
            <person name="Mimuro M."/>
            <person name="Miyashita H."/>
            <person name="Tsuchiya T."/>
            <person name="Sasamoto S."/>
            <person name="Watanabe A."/>
            <person name="Kawashima K."/>
            <person name="Kishida Y."/>
            <person name="Kiyokawa C."/>
            <person name="Kohara M."/>
            <person name="Matsumoto M."/>
            <person name="Matsuno A."/>
            <person name="Nakazaki N."/>
            <person name="Shimpo S."/>
            <person name="Takeuchi C."/>
            <person name="Yamada M."/>
            <person name="Tabata S."/>
        </authorList>
    </citation>
    <scope>NUCLEOTIDE SEQUENCE [LARGE SCALE GENOMIC DNA]</scope>
    <source>
        <strain evidence="5">ATCC 29082 / PCC 7421</strain>
    </source>
</reference>
<dbReference type="EMBL" id="BA000045">
    <property type="protein sequence ID" value="BAC89733.1"/>
    <property type="molecule type" value="Genomic_DNA"/>
</dbReference>
<proteinExistence type="inferred from homology"/>
<dbReference type="PhylomeDB" id="Q7NJP0"/>
<feature type="domain" description="Bacterial sugar transferase" evidence="3">
    <location>
        <begin position="20"/>
        <end position="213"/>
    </location>
</feature>
<dbReference type="GO" id="GO:0016780">
    <property type="term" value="F:phosphotransferase activity, for other substituted phosphate groups"/>
    <property type="evidence" value="ECO:0000318"/>
    <property type="project" value="GO_Central"/>
</dbReference>
<dbReference type="AlphaFoldDB" id="Q7NJP0"/>
<dbReference type="InParanoid" id="Q7NJP0"/>
<organism evidence="4 5">
    <name type="scientific">Gloeobacter violaceus (strain ATCC 29082 / PCC 7421)</name>
    <dbReference type="NCBI Taxonomy" id="251221"/>
    <lineage>
        <taxon>Bacteria</taxon>
        <taxon>Bacillati</taxon>
        <taxon>Cyanobacteriota</taxon>
        <taxon>Cyanophyceae</taxon>
        <taxon>Gloeobacterales</taxon>
        <taxon>Gloeobacteraceae</taxon>
        <taxon>Gloeobacter</taxon>
    </lineage>
</organism>
<keyword evidence="2" id="KW-0812">Transmembrane</keyword>